<dbReference type="Proteomes" id="UP000440224">
    <property type="component" value="Unassembled WGS sequence"/>
</dbReference>
<evidence type="ECO:0000256" key="2">
    <source>
        <dbReference type="SAM" id="Phobius"/>
    </source>
</evidence>
<reference evidence="3 4" key="1">
    <citation type="submission" date="2019-10" db="EMBL/GenBank/DDBJ databases">
        <title>A soil myxobacterium in the family Polyangiaceae.</title>
        <authorList>
            <person name="Li Y."/>
            <person name="Wang J."/>
        </authorList>
    </citation>
    <scope>NUCLEOTIDE SEQUENCE [LARGE SCALE GENOMIC DNA]</scope>
    <source>
        <strain evidence="3 4">DSM 14734</strain>
    </source>
</reference>
<evidence type="ECO:0000313" key="3">
    <source>
        <dbReference type="EMBL" id="MRG91607.1"/>
    </source>
</evidence>
<dbReference type="AlphaFoldDB" id="A0A6N7PIG6"/>
<feature type="transmembrane region" description="Helical" evidence="2">
    <location>
        <begin position="41"/>
        <end position="61"/>
    </location>
</feature>
<dbReference type="OrthoDB" id="5517485at2"/>
<name>A0A6N7PIG6_9BACT</name>
<evidence type="ECO:0000256" key="1">
    <source>
        <dbReference type="SAM" id="MobiDB-lite"/>
    </source>
</evidence>
<dbReference type="RefSeq" id="WP_153818499.1">
    <property type="nucleotide sequence ID" value="NZ_WJIE01000002.1"/>
</dbReference>
<keyword evidence="2" id="KW-1133">Transmembrane helix</keyword>
<evidence type="ECO:0000313" key="4">
    <source>
        <dbReference type="Proteomes" id="UP000440224"/>
    </source>
</evidence>
<accession>A0A6N7PIG6</accession>
<gene>
    <name evidence="3" type="ORF">GF068_06675</name>
</gene>
<organism evidence="3 4">
    <name type="scientific">Polyangium spumosum</name>
    <dbReference type="NCBI Taxonomy" id="889282"/>
    <lineage>
        <taxon>Bacteria</taxon>
        <taxon>Pseudomonadati</taxon>
        <taxon>Myxococcota</taxon>
        <taxon>Polyangia</taxon>
        <taxon>Polyangiales</taxon>
        <taxon>Polyangiaceae</taxon>
        <taxon>Polyangium</taxon>
    </lineage>
</organism>
<dbReference type="InterPro" id="IPR030888">
    <property type="entry name" value="Put_ccm"/>
</dbReference>
<sequence length="88" mass="9600">MSSEQAAQEAPGSAGQGTADDRSTSFRAVEGGNQMQSGEKLLVEAYAIIWIVILVFVASMFRRQRRLDRRIETLEAALQKARAKSGGE</sequence>
<proteinExistence type="predicted"/>
<feature type="region of interest" description="Disordered" evidence="1">
    <location>
        <begin position="1"/>
        <end position="31"/>
    </location>
</feature>
<keyword evidence="2" id="KW-0812">Transmembrane</keyword>
<dbReference type="NCBIfam" id="TIGR04391">
    <property type="entry name" value="CcmD_alt_fam"/>
    <property type="match status" value="1"/>
</dbReference>
<keyword evidence="2" id="KW-0472">Membrane</keyword>
<comment type="caution">
    <text evidence="3">The sequence shown here is derived from an EMBL/GenBank/DDBJ whole genome shotgun (WGS) entry which is preliminary data.</text>
</comment>
<dbReference type="EMBL" id="WJIE01000002">
    <property type="protein sequence ID" value="MRG91607.1"/>
    <property type="molecule type" value="Genomic_DNA"/>
</dbReference>
<protein>
    <submittedName>
        <fullName evidence="3">CcmD family protein</fullName>
    </submittedName>
</protein>
<keyword evidence="4" id="KW-1185">Reference proteome</keyword>